<feature type="domain" description="F-box" evidence="1">
    <location>
        <begin position="8"/>
        <end position="45"/>
    </location>
</feature>
<evidence type="ECO:0000259" key="1">
    <source>
        <dbReference type="Pfam" id="PF12937"/>
    </source>
</evidence>
<dbReference type="Gramene" id="Dexi2B01G0004670.1">
    <property type="protein sequence ID" value="Dexi2B01G0004670.1:cds"/>
    <property type="gene ID" value="Dexi2B01G0004670"/>
</dbReference>
<evidence type="ECO:0000313" key="3">
    <source>
        <dbReference type="EMBL" id="KAF8732091.1"/>
    </source>
</evidence>
<protein>
    <recommendedName>
        <fullName evidence="5">F-box domain-containing protein</fullName>
    </recommendedName>
</protein>
<dbReference type="Pfam" id="PF12937">
    <property type="entry name" value="F-box-like"/>
    <property type="match status" value="1"/>
</dbReference>
<dbReference type="PANTHER" id="PTHR33207">
    <property type="entry name" value="F-BOX DOMAIN CONTAINING PROTEIN-RELATED"/>
    <property type="match status" value="1"/>
</dbReference>
<dbReference type="Pfam" id="PF23635">
    <property type="entry name" value="Beta-prop_AT5G49610-like"/>
    <property type="match status" value="1"/>
</dbReference>
<proteinExistence type="predicted"/>
<evidence type="ECO:0000259" key="2">
    <source>
        <dbReference type="Pfam" id="PF23635"/>
    </source>
</evidence>
<dbReference type="SUPFAM" id="SSF81383">
    <property type="entry name" value="F-box domain"/>
    <property type="match status" value="1"/>
</dbReference>
<comment type="caution">
    <text evidence="3">The sequence shown here is derived from an EMBL/GenBank/DDBJ whole genome shotgun (WGS) entry which is preliminary data.</text>
</comment>
<sequence>MGSHDAHIDLLPDDILELVLLGLHSPLWLLRAASTCKRWRRIISSAVFALHGRRSVVAGSYYHQEASSLRPRFEPSPSTAAAIDAGNFSLDFLPGSISDDKCSWTIKDSRGSLLLLYYYNPKSGRRDLIVCEPLTRRHVVMPPPPKPPVFYWNAMAVLLNGDGDGGAIGMSSFRVLLCSYEYARIRACVFTSGSSNSSSAFLRETSIDNIPLSFCTMGFTAGRCYWQYDGGKAVVALDGSTLKFSSFMLPIENEENFRKMILTVGRDGDARIVAEGRGNILKIFARSKGGAGGEEWELEKTIEVTAVMLGLPQLQFFHLTSDQPHDDEGIVRIFGYDGGRAPDGTSMRFHLDMETMESERLPGCDLGYMRQAYPSEFPWPPTLRACTDDNT</sequence>
<evidence type="ECO:0008006" key="5">
    <source>
        <dbReference type="Google" id="ProtNLM"/>
    </source>
</evidence>
<evidence type="ECO:0000313" key="4">
    <source>
        <dbReference type="Proteomes" id="UP000636709"/>
    </source>
</evidence>
<accession>A0A835F9H3</accession>
<dbReference type="InterPro" id="IPR036047">
    <property type="entry name" value="F-box-like_dom_sf"/>
</dbReference>
<dbReference type="Gene3D" id="1.20.1280.50">
    <property type="match status" value="1"/>
</dbReference>
<dbReference type="EMBL" id="JACEFO010001605">
    <property type="protein sequence ID" value="KAF8732091.1"/>
    <property type="molecule type" value="Genomic_DNA"/>
</dbReference>
<organism evidence="3 4">
    <name type="scientific">Digitaria exilis</name>
    <dbReference type="NCBI Taxonomy" id="1010633"/>
    <lineage>
        <taxon>Eukaryota</taxon>
        <taxon>Viridiplantae</taxon>
        <taxon>Streptophyta</taxon>
        <taxon>Embryophyta</taxon>
        <taxon>Tracheophyta</taxon>
        <taxon>Spermatophyta</taxon>
        <taxon>Magnoliopsida</taxon>
        <taxon>Liliopsida</taxon>
        <taxon>Poales</taxon>
        <taxon>Poaceae</taxon>
        <taxon>PACMAD clade</taxon>
        <taxon>Panicoideae</taxon>
        <taxon>Panicodae</taxon>
        <taxon>Paniceae</taxon>
        <taxon>Anthephorinae</taxon>
        <taxon>Digitaria</taxon>
    </lineage>
</organism>
<reference evidence="3" key="1">
    <citation type="submission" date="2020-07" db="EMBL/GenBank/DDBJ databases">
        <title>Genome sequence and genetic diversity analysis of an under-domesticated orphan crop, white fonio (Digitaria exilis).</title>
        <authorList>
            <person name="Bennetzen J.L."/>
            <person name="Chen S."/>
            <person name="Ma X."/>
            <person name="Wang X."/>
            <person name="Yssel A.E.J."/>
            <person name="Chaluvadi S.R."/>
            <person name="Johnson M."/>
            <person name="Gangashetty P."/>
            <person name="Hamidou F."/>
            <person name="Sanogo M.D."/>
            <person name="Zwaenepoel A."/>
            <person name="Wallace J."/>
            <person name="Van De Peer Y."/>
            <person name="Van Deynze A."/>
        </authorList>
    </citation>
    <scope>NUCLEOTIDE SEQUENCE</scope>
    <source>
        <tissue evidence="3">Leaves</tissue>
    </source>
</reference>
<keyword evidence="4" id="KW-1185">Reference proteome</keyword>
<feature type="domain" description="F-box protein AT5G49610-like beta-propeller" evidence="2">
    <location>
        <begin position="106"/>
        <end position="308"/>
    </location>
</feature>
<gene>
    <name evidence="3" type="ORF">HU200_016052</name>
</gene>
<dbReference type="Proteomes" id="UP000636709">
    <property type="component" value="Unassembled WGS sequence"/>
</dbReference>
<dbReference type="InterPro" id="IPR056594">
    <property type="entry name" value="AT5G49610-like_b-prop"/>
</dbReference>
<name>A0A835F9H3_9POAL</name>
<dbReference type="AlphaFoldDB" id="A0A835F9H3"/>
<dbReference type="OrthoDB" id="630764at2759"/>
<dbReference type="InterPro" id="IPR001810">
    <property type="entry name" value="F-box_dom"/>
</dbReference>